<dbReference type="EC" id="3.4.19.12" evidence="3"/>
<gene>
    <name evidence="7" type="ORF">SI7747_05006112</name>
</gene>
<organism evidence="7">
    <name type="scientific">Spirodela intermedia</name>
    <name type="common">Intermediate duckweed</name>
    <dbReference type="NCBI Taxonomy" id="51605"/>
    <lineage>
        <taxon>Eukaryota</taxon>
        <taxon>Viridiplantae</taxon>
        <taxon>Streptophyta</taxon>
        <taxon>Embryophyta</taxon>
        <taxon>Tracheophyta</taxon>
        <taxon>Spermatophyta</taxon>
        <taxon>Magnoliopsida</taxon>
        <taxon>Liliopsida</taxon>
        <taxon>Araceae</taxon>
        <taxon>Lemnoideae</taxon>
        <taxon>Spirodela</taxon>
    </lineage>
</organism>
<reference evidence="7 8" key="1">
    <citation type="submission" date="2019-12" db="EMBL/GenBank/DDBJ databases">
        <authorList>
            <person name="Scholz U."/>
            <person name="Mascher M."/>
            <person name="Fiebig A."/>
        </authorList>
    </citation>
    <scope>NUCLEOTIDE SEQUENCE</scope>
</reference>
<evidence type="ECO:0000256" key="2">
    <source>
        <dbReference type="ARBA" id="ARBA00010407"/>
    </source>
</evidence>
<dbReference type="PANTHER" id="PTHR12419:SF3">
    <property type="entry name" value="OVARIAN TUMOR DOMAIN-CONTAINING DEUBIQUITINATING ENZYME 12"/>
    <property type="match status" value="1"/>
</dbReference>
<proteinExistence type="inferred from homology"/>
<protein>
    <recommendedName>
        <fullName evidence="3">ubiquitinyl hydrolase 1</fullName>
        <ecNumber evidence="3">3.4.19.12</ecNumber>
    </recommendedName>
</protein>
<keyword evidence="8" id="KW-1185">Reference proteome</keyword>
<dbReference type="CDD" id="cd22751">
    <property type="entry name" value="OTU_plant_OTU9-like"/>
    <property type="match status" value="1"/>
</dbReference>
<dbReference type="SUPFAM" id="SSF54001">
    <property type="entry name" value="Cysteine proteinases"/>
    <property type="match status" value="1"/>
</dbReference>
<evidence type="ECO:0000256" key="3">
    <source>
        <dbReference type="ARBA" id="ARBA00012759"/>
    </source>
</evidence>
<dbReference type="InterPro" id="IPR038765">
    <property type="entry name" value="Papain-like_cys_pep_sf"/>
</dbReference>
<dbReference type="GO" id="GO:0004843">
    <property type="term" value="F:cysteine-type deubiquitinase activity"/>
    <property type="evidence" value="ECO:0007669"/>
    <property type="project" value="UniProtKB-EC"/>
</dbReference>
<evidence type="ECO:0000313" key="7">
    <source>
        <dbReference type="EMBL" id="CAA2619943.1"/>
    </source>
</evidence>
<dbReference type="AlphaFoldDB" id="A0A7I8IPJ0"/>
<evidence type="ECO:0000259" key="6">
    <source>
        <dbReference type="PROSITE" id="PS50802"/>
    </source>
</evidence>
<name>A0A7I8IPJ0_SPIIN</name>
<dbReference type="FunFam" id="3.90.70.80:FF:000001">
    <property type="entry name" value="OTU domain-containing protein"/>
    <property type="match status" value="1"/>
</dbReference>
<feature type="domain" description="OTU" evidence="6">
    <location>
        <begin position="83"/>
        <end position="220"/>
    </location>
</feature>
<keyword evidence="4" id="KW-0833">Ubl conjugation pathway</keyword>
<sequence length="237" mass="27506">MGHLLHEGDRSILSSSGQSDTEDDRMIAVILSEEYANIDNTIGSQVSNFPPPDVPWTDTFISVHHNGSHDHQRLIQRLSAYGLFEVKVSGDGNCQFRALSDQIFKSPEHHRFLRKEIVQQLKDHRSLYEGYVPMNYKKYCKKMDQSMLSSLNICSLRRSGEWGDHITLQAAADKFGAKIYLVTSFKDTCFLEIIPQYEAPQRELWLSLWSEVHYNSLYAYRDVPPVRQKPKKKHWLF</sequence>
<dbReference type="EMBL" id="CACRZD030000005">
    <property type="protein sequence ID" value="CAA6659691.1"/>
    <property type="molecule type" value="Genomic_DNA"/>
</dbReference>
<evidence type="ECO:0000313" key="8">
    <source>
        <dbReference type="Proteomes" id="UP001189122"/>
    </source>
</evidence>
<evidence type="ECO:0000256" key="5">
    <source>
        <dbReference type="ARBA" id="ARBA00022801"/>
    </source>
</evidence>
<dbReference type="Gene3D" id="3.90.70.80">
    <property type="match status" value="1"/>
</dbReference>
<evidence type="ECO:0000256" key="1">
    <source>
        <dbReference type="ARBA" id="ARBA00000707"/>
    </source>
</evidence>
<dbReference type="InterPro" id="IPR050704">
    <property type="entry name" value="Peptidase_C85-like"/>
</dbReference>
<dbReference type="GO" id="GO:0016579">
    <property type="term" value="P:protein deubiquitination"/>
    <property type="evidence" value="ECO:0007669"/>
    <property type="project" value="TreeGrafter"/>
</dbReference>
<dbReference type="Proteomes" id="UP001189122">
    <property type="component" value="Unassembled WGS sequence"/>
</dbReference>
<accession>A0A7I8IPJ0</accession>
<keyword evidence="5" id="KW-0378">Hydrolase</keyword>
<dbReference type="InterPro" id="IPR003323">
    <property type="entry name" value="OTU_dom"/>
</dbReference>
<dbReference type="Pfam" id="PF02338">
    <property type="entry name" value="OTU"/>
    <property type="match status" value="1"/>
</dbReference>
<comment type="similarity">
    <text evidence="2">Belongs to the peptidase C85 family.</text>
</comment>
<dbReference type="PROSITE" id="PS50802">
    <property type="entry name" value="OTU"/>
    <property type="match status" value="1"/>
</dbReference>
<evidence type="ECO:0000256" key="4">
    <source>
        <dbReference type="ARBA" id="ARBA00022786"/>
    </source>
</evidence>
<dbReference type="EMBL" id="LR743592">
    <property type="protein sequence ID" value="CAA2619943.1"/>
    <property type="molecule type" value="Genomic_DNA"/>
</dbReference>
<dbReference type="PANTHER" id="PTHR12419">
    <property type="entry name" value="OTU DOMAIN CONTAINING PROTEIN"/>
    <property type="match status" value="1"/>
</dbReference>
<comment type="catalytic activity">
    <reaction evidence="1">
        <text>Thiol-dependent hydrolysis of ester, thioester, amide, peptide and isopeptide bonds formed by the C-terminal Gly of ubiquitin (a 76-residue protein attached to proteins as an intracellular targeting signal).</text>
        <dbReference type="EC" id="3.4.19.12"/>
    </reaction>
</comment>